<sequence length="240" mass="24951">MLEDGLSYPVRGDWIGRILIGGVLGFLSVLLLPAFVILGYLVRVLETTVEGAEDPPEFEDWGDLLVKGIIGTVITVAYTFVPVLAYGILVFLVIGTGGAIGGDAGAIVGVFGVLLALAFLPVLLLVYYAVPAALTAYAARGEIGAAFDVDLLKPTLLSTDYLVAILMPLVVTFVLWIATGILAVTVVGLLLVPFLQFYGQVAVFRMFGSAFSSQSDEIDAGSAGSDDAPGPADPAEPAAN</sequence>
<dbReference type="AlphaFoldDB" id="A0A521BVP0"/>
<protein>
    <recommendedName>
        <fullName evidence="5">DUF4013 domain-containing protein</fullName>
    </recommendedName>
</protein>
<feature type="transmembrane region" description="Helical" evidence="2">
    <location>
        <begin position="18"/>
        <end position="42"/>
    </location>
</feature>
<keyword evidence="2" id="KW-0472">Membrane</keyword>
<dbReference type="OrthoDB" id="107590at2157"/>
<proteinExistence type="predicted"/>
<keyword evidence="2" id="KW-1133">Transmembrane helix</keyword>
<feature type="transmembrane region" description="Helical" evidence="2">
    <location>
        <begin position="161"/>
        <end position="192"/>
    </location>
</feature>
<organism evidence="3 4">
    <name type="scientific">Halorubrum cibi</name>
    <dbReference type="NCBI Taxonomy" id="413815"/>
    <lineage>
        <taxon>Archaea</taxon>
        <taxon>Methanobacteriati</taxon>
        <taxon>Methanobacteriota</taxon>
        <taxon>Stenosarchaea group</taxon>
        <taxon>Halobacteria</taxon>
        <taxon>Halobacteriales</taxon>
        <taxon>Haloferacaceae</taxon>
        <taxon>Halorubrum</taxon>
    </lineage>
</organism>
<evidence type="ECO:0008006" key="5">
    <source>
        <dbReference type="Google" id="ProtNLM"/>
    </source>
</evidence>
<evidence type="ECO:0000313" key="3">
    <source>
        <dbReference type="EMBL" id="SMO51226.1"/>
    </source>
</evidence>
<feature type="transmembrane region" description="Helical" evidence="2">
    <location>
        <begin position="106"/>
        <end position="130"/>
    </location>
</feature>
<dbReference type="Proteomes" id="UP000319712">
    <property type="component" value="Unassembled WGS sequence"/>
</dbReference>
<dbReference type="InterPro" id="IPR025098">
    <property type="entry name" value="DUF4013"/>
</dbReference>
<evidence type="ECO:0000256" key="2">
    <source>
        <dbReference type="SAM" id="Phobius"/>
    </source>
</evidence>
<feature type="compositionally biased region" description="Low complexity" evidence="1">
    <location>
        <begin position="220"/>
        <end position="240"/>
    </location>
</feature>
<keyword evidence="2" id="KW-0812">Transmembrane</keyword>
<keyword evidence="4" id="KW-1185">Reference proteome</keyword>
<evidence type="ECO:0000313" key="4">
    <source>
        <dbReference type="Proteomes" id="UP000319712"/>
    </source>
</evidence>
<gene>
    <name evidence="3" type="ORF">SAMN06264867_10389</name>
</gene>
<evidence type="ECO:0000256" key="1">
    <source>
        <dbReference type="SAM" id="MobiDB-lite"/>
    </source>
</evidence>
<name>A0A521BVP0_9EURY</name>
<dbReference type="EMBL" id="FXTD01000003">
    <property type="protein sequence ID" value="SMO51226.1"/>
    <property type="molecule type" value="Genomic_DNA"/>
</dbReference>
<dbReference type="RefSeq" id="WP_142985866.1">
    <property type="nucleotide sequence ID" value="NZ_FXTD01000003.1"/>
</dbReference>
<feature type="region of interest" description="Disordered" evidence="1">
    <location>
        <begin position="215"/>
        <end position="240"/>
    </location>
</feature>
<dbReference type="Pfam" id="PF13197">
    <property type="entry name" value="DUF4013"/>
    <property type="match status" value="1"/>
</dbReference>
<accession>A0A521BVP0</accession>
<feature type="transmembrane region" description="Helical" evidence="2">
    <location>
        <begin position="69"/>
        <end position="94"/>
    </location>
</feature>
<reference evidence="3 4" key="1">
    <citation type="submission" date="2017-05" db="EMBL/GenBank/DDBJ databases">
        <authorList>
            <person name="Varghese N."/>
            <person name="Submissions S."/>
        </authorList>
    </citation>
    <scope>NUCLEOTIDE SEQUENCE [LARGE SCALE GENOMIC DNA]</scope>
    <source>
        <strain evidence="3 4">DSM 19504</strain>
    </source>
</reference>